<sequence length="208" mass="23760">MVCVPPDIPERHKKQIYQILESSPSASTVDTLFASGRTSWPSGHYRKCTSDLSEGTFRALIATAISQITDFHIEDTSFDDDFTHVYYQFDTRPRHDKDDGSEVRGVDWGESGVHIYECKDTEMAEVLFKRWLRILFPGWIPFPVNIKECGVGQYALEQNYGLVYWIRDNIFVKIDIDDSDISCKTVYRLARAIDAHLIAGSILIGNNE</sequence>
<organism evidence="1 2">
    <name type="scientific">Orbilia javanica</name>
    <dbReference type="NCBI Taxonomy" id="47235"/>
    <lineage>
        <taxon>Eukaryota</taxon>
        <taxon>Fungi</taxon>
        <taxon>Dikarya</taxon>
        <taxon>Ascomycota</taxon>
        <taxon>Pezizomycotina</taxon>
        <taxon>Orbiliomycetes</taxon>
        <taxon>Orbiliales</taxon>
        <taxon>Orbiliaceae</taxon>
        <taxon>Orbilia</taxon>
    </lineage>
</organism>
<name>A0AAN8MS18_9PEZI</name>
<evidence type="ECO:0000313" key="2">
    <source>
        <dbReference type="Proteomes" id="UP001313282"/>
    </source>
</evidence>
<accession>A0AAN8MS18</accession>
<protein>
    <submittedName>
        <fullName evidence="1">Uncharacterized protein</fullName>
    </submittedName>
</protein>
<dbReference type="AlphaFoldDB" id="A0AAN8MS18"/>
<keyword evidence="2" id="KW-1185">Reference proteome</keyword>
<proteinExistence type="predicted"/>
<dbReference type="Proteomes" id="UP001313282">
    <property type="component" value="Unassembled WGS sequence"/>
</dbReference>
<dbReference type="EMBL" id="JAVHNR010000008">
    <property type="protein sequence ID" value="KAK6335018.1"/>
    <property type="molecule type" value="Genomic_DNA"/>
</dbReference>
<reference evidence="1 2" key="1">
    <citation type="submission" date="2019-10" db="EMBL/GenBank/DDBJ databases">
        <authorList>
            <person name="Palmer J.M."/>
        </authorList>
    </citation>
    <scope>NUCLEOTIDE SEQUENCE [LARGE SCALE GENOMIC DNA]</scope>
    <source>
        <strain evidence="1 2">TWF718</strain>
    </source>
</reference>
<comment type="caution">
    <text evidence="1">The sequence shown here is derived from an EMBL/GenBank/DDBJ whole genome shotgun (WGS) entry which is preliminary data.</text>
</comment>
<gene>
    <name evidence="1" type="ORF">TWF718_010460</name>
</gene>
<evidence type="ECO:0000313" key="1">
    <source>
        <dbReference type="EMBL" id="KAK6335018.1"/>
    </source>
</evidence>